<keyword evidence="7" id="KW-1185">Reference proteome</keyword>
<evidence type="ECO:0000256" key="1">
    <source>
        <dbReference type="SAM" id="MobiDB-lite"/>
    </source>
</evidence>
<dbReference type="CDD" id="cd00130">
    <property type="entry name" value="PAS"/>
    <property type="match status" value="2"/>
</dbReference>
<dbReference type="PROSITE" id="PS50113">
    <property type="entry name" value="PAC"/>
    <property type="match status" value="1"/>
</dbReference>
<reference evidence="6" key="1">
    <citation type="submission" date="2022-01" db="EMBL/GenBank/DDBJ databases">
        <authorList>
            <person name="Jo J.-H."/>
            <person name="Im W.-T."/>
        </authorList>
    </citation>
    <scope>NUCLEOTIDE SEQUENCE</scope>
    <source>
        <strain evidence="6">XY25</strain>
    </source>
</reference>
<evidence type="ECO:0000259" key="3">
    <source>
        <dbReference type="PROSITE" id="PS50113"/>
    </source>
</evidence>
<dbReference type="SMART" id="SM00091">
    <property type="entry name" value="PAS"/>
    <property type="match status" value="2"/>
</dbReference>
<dbReference type="PANTHER" id="PTHR44757">
    <property type="entry name" value="DIGUANYLATE CYCLASE DGCP"/>
    <property type="match status" value="1"/>
</dbReference>
<dbReference type="InterPro" id="IPR035919">
    <property type="entry name" value="EAL_sf"/>
</dbReference>
<dbReference type="SUPFAM" id="SSF55073">
    <property type="entry name" value="Nucleotide cyclase"/>
    <property type="match status" value="1"/>
</dbReference>
<dbReference type="Proteomes" id="UP001165384">
    <property type="component" value="Unassembled WGS sequence"/>
</dbReference>
<dbReference type="SUPFAM" id="SSF141868">
    <property type="entry name" value="EAL domain-like"/>
    <property type="match status" value="1"/>
</dbReference>
<dbReference type="PANTHER" id="PTHR44757:SF2">
    <property type="entry name" value="BIOFILM ARCHITECTURE MAINTENANCE PROTEIN MBAA"/>
    <property type="match status" value="1"/>
</dbReference>
<evidence type="ECO:0000313" key="6">
    <source>
        <dbReference type="EMBL" id="MCG2578622.1"/>
    </source>
</evidence>
<feature type="compositionally biased region" description="Gly residues" evidence="1">
    <location>
        <begin position="1"/>
        <end position="10"/>
    </location>
</feature>
<dbReference type="SMART" id="SM00052">
    <property type="entry name" value="EAL"/>
    <property type="match status" value="1"/>
</dbReference>
<sequence>MSKAGSGRGRSGARNSTLHDLRTRLAASEARLRNIIERSPDAFVVVDQQGTVQFANHAAEELFAGHPSGLLGQPFGFPLTAGETTEVDIVSPQGTERISEMRVMDIDWAGQQAHVALLRDITERSHALHALQESEKRLTLAMEAAGLGFWDIDLRTDFVTCNDRLLALLGYRPGDIAPRLEAWENLTHPDDLLPTRLAFERHLRGETSGFRAECRLLAKPGRWRWVLAQGEVVERDLGGEPLRVIGVVEDIDERKAVEDRIRQVLQHDPLTELPNRSLLYELAERELASARRSRKACAFLFVDLDRFKPINDTYGHDVGDAVLREVARRLSGCVRAEDTVGRLGGDEFLAVVSHIGGVEDAATATRHILDRLGQPYHTDGLALTVLPSIGISLFPQDGDSVEDLIKNADTAMYHAKDSGRNNFQFFKAAFNERVSQSLKIESRLRNGLEQHEFVLFYQPVFDTATRTVVGAEALLRWPCTDWQPEQFIPVAETAGFMQTLGEWVLQEVCRQQREWRDRGLRMVPVSMNVSPAQFRKTGFARSVADALKREGIGAEDLWVEMTESTIMRNAEDAVTVLRELKDMHVKVALDDFGTGYSSLSYLARMPIDILKLDQSFVTDIGHKPADLAIAEGIIALGRSLGLEVVAEGIESDDDLAFVQAHHCRHGQGFHFCRPMPADEFEQWRRQRAA</sequence>
<dbReference type="CDD" id="cd01949">
    <property type="entry name" value="GGDEF"/>
    <property type="match status" value="1"/>
</dbReference>
<dbReference type="Pfam" id="PF08447">
    <property type="entry name" value="PAS_3"/>
    <property type="match status" value="1"/>
</dbReference>
<dbReference type="InterPro" id="IPR000700">
    <property type="entry name" value="PAS-assoc_C"/>
</dbReference>
<organism evidence="6 7">
    <name type="scientific">Dechloromonas hankyongensis</name>
    <dbReference type="NCBI Taxonomy" id="2908002"/>
    <lineage>
        <taxon>Bacteria</taxon>
        <taxon>Pseudomonadati</taxon>
        <taxon>Pseudomonadota</taxon>
        <taxon>Betaproteobacteria</taxon>
        <taxon>Rhodocyclales</taxon>
        <taxon>Azonexaceae</taxon>
        <taxon>Dechloromonas</taxon>
    </lineage>
</organism>
<dbReference type="NCBIfam" id="TIGR00229">
    <property type="entry name" value="sensory_box"/>
    <property type="match status" value="2"/>
</dbReference>
<dbReference type="PROSITE" id="PS50112">
    <property type="entry name" value="PAS"/>
    <property type="match status" value="2"/>
</dbReference>
<dbReference type="SMART" id="SM00086">
    <property type="entry name" value="PAC"/>
    <property type="match status" value="2"/>
</dbReference>
<dbReference type="InterPro" id="IPR001633">
    <property type="entry name" value="EAL_dom"/>
</dbReference>
<feature type="domain" description="PAC" evidence="3">
    <location>
        <begin position="210"/>
        <end position="263"/>
    </location>
</feature>
<protein>
    <submittedName>
        <fullName evidence="6">EAL domain-containing protein</fullName>
    </submittedName>
</protein>
<dbReference type="Pfam" id="PF00990">
    <property type="entry name" value="GGDEF"/>
    <property type="match status" value="1"/>
</dbReference>
<dbReference type="NCBIfam" id="TIGR00254">
    <property type="entry name" value="GGDEF"/>
    <property type="match status" value="1"/>
</dbReference>
<dbReference type="InterPro" id="IPR043128">
    <property type="entry name" value="Rev_trsase/Diguanyl_cyclase"/>
</dbReference>
<feature type="domain" description="EAL" evidence="4">
    <location>
        <begin position="437"/>
        <end position="688"/>
    </location>
</feature>
<dbReference type="Pfam" id="PF13188">
    <property type="entry name" value="PAS_8"/>
    <property type="match status" value="1"/>
</dbReference>
<evidence type="ECO:0000259" key="2">
    <source>
        <dbReference type="PROSITE" id="PS50112"/>
    </source>
</evidence>
<dbReference type="InterPro" id="IPR013655">
    <property type="entry name" value="PAS_fold_3"/>
</dbReference>
<feature type="domain" description="GGDEF" evidence="5">
    <location>
        <begin position="295"/>
        <end position="428"/>
    </location>
</feature>
<name>A0ABS9K629_9RHOO</name>
<dbReference type="CDD" id="cd01948">
    <property type="entry name" value="EAL"/>
    <property type="match status" value="1"/>
</dbReference>
<dbReference type="Gene3D" id="3.20.20.450">
    <property type="entry name" value="EAL domain"/>
    <property type="match status" value="1"/>
</dbReference>
<evidence type="ECO:0000259" key="4">
    <source>
        <dbReference type="PROSITE" id="PS50883"/>
    </source>
</evidence>
<gene>
    <name evidence="6" type="ORF">LZ012_16615</name>
</gene>
<dbReference type="PROSITE" id="PS50887">
    <property type="entry name" value="GGDEF"/>
    <property type="match status" value="1"/>
</dbReference>
<dbReference type="Gene3D" id="3.30.70.270">
    <property type="match status" value="1"/>
</dbReference>
<dbReference type="SUPFAM" id="SSF55785">
    <property type="entry name" value="PYP-like sensor domain (PAS domain)"/>
    <property type="match status" value="2"/>
</dbReference>
<proteinExistence type="predicted"/>
<dbReference type="Gene3D" id="3.30.450.20">
    <property type="entry name" value="PAS domain"/>
    <property type="match status" value="2"/>
</dbReference>
<dbReference type="InterPro" id="IPR000160">
    <property type="entry name" value="GGDEF_dom"/>
</dbReference>
<accession>A0ABS9K629</accession>
<feature type="domain" description="PAS" evidence="2">
    <location>
        <begin position="134"/>
        <end position="206"/>
    </location>
</feature>
<dbReference type="EMBL" id="JAKLTN010000004">
    <property type="protein sequence ID" value="MCG2578622.1"/>
    <property type="molecule type" value="Genomic_DNA"/>
</dbReference>
<dbReference type="PROSITE" id="PS50883">
    <property type="entry name" value="EAL"/>
    <property type="match status" value="1"/>
</dbReference>
<evidence type="ECO:0000313" key="7">
    <source>
        <dbReference type="Proteomes" id="UP001165384"/>
    </source>
</evidence>
<dbReference type="InterPro" id="IPR000014">
    <property type="entry name" value="PAS"/>
</dbReference>
<dbReference type="InterPro" id="IPR035965">
    <property type="entry name" value="PAS-like_dom_sf"/>
</dbReference>
<dbReference type="InterPro" id="IPR052155">
    <property type="entry name" value="Biofilm_reg_signaling"/>
</dbReference>
<dbReference type="InterPro" id="IPR001610">
    <property type="entry name" value="PAC"/>
</dbReference>
<evidence type="ECO:0000259" key="5">
    <source>
        <dbReference type="PROSITE" id="PS50887"/>
    </source>
</evidence>
<dbReference type="SMART" id="SM00267">
    <property type="entry name" value="GGDEF"/>
    <property type="match status" value="1"/>
</dbReference>
<feature type="domain" description="PAS" evidence="2">
    <location>
        <begin position="28"/>
        <end position="100"/>
    </location>
</feature>
<feature type="region of interest" description="Disordered" evidence="1">
    <location>
        <begin position="1"/>
        <end position="20"/>
    </location>
</feature>
<comment type="caution">
    <text evidence="6">The sequence shown here is derived from an EMBL/GenBank/DDBJ whole genome shotgun (WGS) entry which is preliminary data.</text>
</comment>
<dbReference type="Pfam" id="PF00563">
    <property type="entry name" value="EAL"/>
    <property type="match status" value="1"/>
</dbReference>
<dbReference type="RefSeq" id="WP_275712004.1">
    <property type="nucleotide sequence ID" value="NZ_JAKLTN010000004.1"/>
</dbReference>
<dbReference type="InterPro" id="IPR029787">
    <property type="entry name" value="Nucleotide_cyclase"/>
</dbReference>